<evidence type="ECO:0000256" key="4">
    <source>
        <dbReference type="ARBA" id="ARBA00022475"/>
    </source>
</evidence>
<reference evidence="11" key="1">
    <citation type="journal article" date="2019" name="Int. J. Syst. Evol. Microbiol.">
        <title>The Global Catalogue of Microorganisms (GCM) 10K type strain sequencing project: providing services to taxonomists for standard genome sequencing and annotation.</title>
        <authorList>
            <consortium name="The Broad Institute Genomics Platform"/>
            <consortium name="The Broad Institute Genome Sequencing Center for Infectious Disease"/>
            <person name="Wu L."/>
            <person name="Ma J."/>
        </authorList>
    </citation>
    <scope>NUCLEOTIDE SEQUENCE [LARGE SCALE GENOMIC DNA]</scope>
    <source>
        <strain evidence="11">CGMCC 1.12477</strain>
    </source>
</reference>
<feature type="transmembrane region" description="Helical" evidence="9">
    <location>
        <begin position="290"/>
        <end position="320"/>
    </location>
</feature>
<proteinExistence type="inferred from homology"/>
<protein>
    <submittedName>
        <fullName evidence="10">AI-2E family transporter</fullName>
    </submittedName>
</protein>
<feature type="transmembrane region" description="Helical" evidence="9">
    <location>
        <begin position="119"/>
        <end position="140"/>
    </location>
</feature>
<dbReference type="RefSeq" id="WP_343916070.1">
    <property type="nucleotide sequence ID" value="NZ_BAAAJT010000002.1"/>
</dbReference>
<keyword evidence="6 9" id="KW-1133">Transmembrane helix</keyword>
<evidence type="ECO:0000256" key="1">
    <source>
        <dbReference type="ARBA" id="ARBA00004651"/>
    </source>
</evidence>
<dbReference type="EMBL" id="JBHUGD010000003">
    <property type="protein sequence ID" value="MFD1946162.1"/>
    <property type="molecule type" value="Genomic_DNA"/>
</dbReference>
<feature type="transmembrane region" description="Helical" evidence="9">
    <location>
        <begin position="327"/>
        <end position="349"/>
    </location>
</feature>
<keyword evidence="11" id="KW-1185">Reference proteome</keyword>
<keyword evidence="3" id="KW-0813">Transport</keyword>
<comment type="similarity">
    <text evidence="2">Belongs to the autoinducer-2 exporter (AI-2E) (TC 2.A.86) family.</text>
</comment>
<gene>
    <name evidence="10" type="ORF">ACFSDE_05120</name>
</gene>
<sequence length="428" mass="44206">MSEEGDGQQPEEGRQRFGERIAHQWATVRAERQQARSPEPFPAQGGVTNLRKAEVPHGVDLAAAWSWRLLVIAGAGWLLLWLVSFFAVLAVPVAIALLGTALVSPLVRRMTEGRVPRPLAAGVVVLGGLVSIGLLLTFVGSQVAAGASDLADSVVQGIGQVKDWLKTGPLNASDSQINDVLGQVQETITSTTAEGGVLTRTLEVGTALGHVVAGFFIVLFSTYFFLADGEKIWAWLVRIAPRVARERVDSSGRVAWRSLTQFVRATVVVAAVDALGVMLVAKILGVPFVLAIGVLVFLGAFVPVIGATIASTVAILVALVDQGPIDALLMLAGVIVVQQIEGHVLQPFLMGRFVSVHPLGVILALGAGVLVAGVIGALVAVPLAAALNAVVVHLASGAPGVVASGPDVGTVPVHDPPGGVAGDRPADA</sequence>
<evidence type="ECO:0000313" key="11">
    <source>
        <dbReference type="Proteomes" id="UP001597351"/>
    </source>
</evidence>
<feature type="transmembrane region" description="Helical" evidence="9">
    <location>
        <begin position="86"/>
        <end position="107"/>
    </location>
</feature>
<dbReference type="Pfam" id="PF01594">
    <property type="entry name" value="AI-2E_transport"/>
    <property type="match status" value="1"/>
</dbReference>
<name>A0ABW4TKX2_9ACTN</name>
<dbReference type="InterPro" id="IPR002549">
    <property type="entry name" value="AI-2E-like"/>
</dbReference>
<comment type="subcellular location">
    <subcellularLocation>
        <location evidence="1">Cell membrane</location>
        <topology evidence="1">Multi-pass membrane protein</topology>
    </subcellularLocation>
</comment>
<dbReference type="PANTHER" id="PTHR21716">
    <property type="entry name" value="TRANSMEMBRANE PROTEIN"/>
    <property type="match status" value="1"/>
</dbReference>
<keyword evidence="7 9" id="KW-0472">Membrane</keyword>
<evidence type="ECO:0000256" key="2">
    <source>
        <dbReference type="ARBA" id="ARBA00009773"/>
    </source>
</evidence>
<comment type="caution">
    <text evidence="10">The sequence shown here is derived from an EMBL/GenBank/DDBJ whole genome shotgun (WGS) entry which is preliminary data.</text>
</comment>
<evidence type="ECO:0000256" key="6">
    <source>
        <dbReference type="ARBA" id="ARBA00022989"/>
    </source>
</evidence>
<keyword evidence="5 9" id="KW-0812">Transmembrane</keyword>
<feature type="transmembrane region" description="Helical" evidence="9">
    <location>
        <begin position="262"/>
        <end position="284"/>
    </location>
</feature>
<evidence type="ECO:0000256" key="3">
    <source>
        <dbReference type="ARBA" id="ARBA00022448"/>
    </source>
</evidence>
<evidence type="ECO:0000256" key="7">
    <source>
        <dbReference type="ARBA" id="ARBA00023136"/>
    </source>
</evidence>
<keyword evidence="4" id="KW-1003">Cell membrane</keyword>
<evidence type="ECO:0000256" key="9">
    <source>
        <dbReference type="SAM" id="Phobius"/>
    </source>
</evidence>
<feature type="transmembrane region" description="Helical" evidence="9">
    <location>
        <begin position="207"/>
        <end position="226"/>
    </location>
</feature>
<accession>A0ABW4TKX2</accession>
<evidence type="ECO:0000313" key="10">
    <source>
        <dbReference type="EMBL" id="MFD1946162.1"/>
    </source>
</evidence>
<feature type="transmembrane region" description="Helical" evidence="9">
    <location>
        <begin position="361"/>
        <end position="387"/>
    </location>
</feature>
<evidence type="ECO:0000256" key="8">
    <source>
        <dbReference type="SAM" id="MobiDB-lite"/>
    </source>
</evidence>
<dbReference type="PANTHER" id="PTHR21716:SF53">
    <property type="entry name" value="PERMEASE PERM-RELATED"/>
    <property type="match status" value="1"/>
</dbReference>
<dbReference type="Proteomes" id="UP001597351">
    <property type="component" value="Unassembled WGS sequence"/>
</dbReference>
<feature type="region of interest" description="Disordered" evidence="8">
    <location>
        <begin position="408"/>
        <end position="428"/>
    </location>
</feature>
<organism evidence="10 11">
    <name type="scientific">Nocardioides aestuarii</name>
    <dbReference type="NCBI Taxonomy" id="252231"/>
    <lineage>
        <taxon>Bacteria</taxon>
        <taxon>Bacillati</taxon>
        <taxon>Actinomycetota</taxon>
        <taxon>Actinomycetes</taxon>
        <taxon>Propionibacteriales</taxon>
        <taxon>Nocardioidaceae</taxon>
        <taxon>Nocardioides</taxon>
    </lineage>
</organism>
<evidence type="ECO:0000256" key="5">
    <source>
        <dbReference type="ARBA" id="ARBA00022692"/>
    </source>
</evidence>